<comment type="caution">
    <text evidence="1">The sequence shown here is derived from an EMBL/GenBank/DDBJ whole genome shotgun (WGS) entry which is preliminary data.</text>
</comment>
<accession>A0A9W4X5S3</accession>
<sequence>DMSNDKGLLECLPIYSFLFLNEKGSSLYNAYDRNDISEVYGLPGIHECINGQKSLKAMIDIDASQEDMKIADVKTQKNIFNGLIITTSSDISKYSYHILYISAFLIDHHELKAFTELVYTITGKNSASLSIENYLVKILTFVLLVRQKKVQLPSSLGLEVRPQMLSEEKNNNPLKIIQGSDEPEEVFECNSSIAEKIQKENKNSSQLSHKAKQTSLLPFENHKSASLICHLRKDLQGIVHALKTEFPELGIKEYHGKSDLIEKAQDFSNVGIVVSIIEFVPKPEDTTILLSQIVKTAELLENKPKKTLEEMRSLDQYHIMDCYGVLPELLTEDHLKI</sequence>
<protein>
    <submittedName>
        <fullName evidence="1">19_t:CDS:1</fullName>
    </submittedName>
</protein>
<organism evidence="1 2">
    <name type="scientific">Funneliformis geosporum</name>
    <dbReference type="NCBI Taxonomy" id="1117311"/>
    <lineage>
        <taxon>Eukaryota</taxon>
        <taxon>Fungi</taxon>
        <taxon>Fungi incertae sedis</taxon>
        <taxon>Mucoromycota</taxon>
        <taxon>Glomeromycotina</taxon>
        <taxon>Glomeromycetes</taxon>
        <taxon>Glomerales</taxon>
        <taxon>Glomeraceae</taxon>
        <taxon>Funneliformis</taxon>
    </lineage>
</organism>
<keyword evidence="2" id="KW-1185">Reference proteome</keyword>
<dbReference type="EMBL" id="CAMKVN010005275">
    <property type="protein sequence ID" value="CAI2188563.1"/>
    <property type="molecule type" value="Genomic_DNA"/>
</dbReference>
<name>A0A9W4X5S3_9GLOM</name>
<reference evidence="1" key="1">
    <citation type="submission" date="2022-08" db="EMBL/GenBank/DDBJ databases">
        <authorList>
            <person name="Kallberg Y."/>
            <person name="Tangrot J."/>
            <person name="Rosling A."/>
        </authorList>
    </citation>
    <scope>NUCLEOTIDE SEQUENCE</scope>
    <source>
        <strain evidence="1">Wild A</strain>
    </source>
</reference>
<dbReference type="AlphaFoldDB" id="A0A9W4X5S3"/>
<evidence type="ECO:0000313" key="2">
    <source>
        <dbReference type="Proteomes" id="UP001153678"/>
    </source>
</evidence>
<gene>
    <name evidence="1" type="ORF">FWILDA_LOCUS13642</name>
</gene>
<evidence type="ECO:0000313" key="1">
    <source>
        <dbReference type="EMBL" id="CAI2188563.1"/>
    </source>
</evidence>
<dbReference type="Proteomes" id="UP001153678">
    <property type="component" value="Unassembled WGS sequence"/>
</dbReference>
<feature type="non-terminal residue" evidence="1">
    <location>
        <position position="1"/>
    </location>
</feature>
<proteinExistence type="predicted"/>